<keyword evidence="4" id="KW-0233">DNA recombination</keyword>
<dbReference type="InterPro" id="IPR025166">
    <property type="entry name" value="Integrase_DNA_bind_dom"/>
</dbReference>
<evidence type="ECO:0000313" key="6">
    <source>
        <dbReference type="EMBL" id="MBD3663776.1"/>
    </source>
</evidence>
<name>A0A927HED5_9RHOB</name>
<keyword evidence="7" id="KW-1185">Reference proteome</keyword>
<dbReference type="Pfam" id="PF00589">
    <property type="entry name" value="Phage_integrase"/>
    <property type="match status" value="1"/>
</dbReference>
<evidence type="ECO:0000256" key="1">
    <source>
        <dbReference type="ARBA" id="ARBA00008857"/>
    </source>
</evidence>
<accession>A0A927HED5</accession>
<organism evidence="6 7">
    <name type="scientific">Sulfitobacter aestuariivivens</name>
    <dbReference type="NCBI Taxonomy" id="2766981"/>
    <lineage>
        <taxon>Bacteria</taxon>
        <taxon>Pseudomonadati</taxon>
        <taxon>Pseudomonadota</taxon>
        <taxon>Alphaproteobacteria</taxon>
        <taxon>Rhodobacterales</taxon>
        <taxon>Roseobacteraceae</taxon>
        <taxon>Sulfitobacter</taxon>
    </lineage>
</organism>
<evidence type="ECO:0000256" key="4">
    <source>
        <dbReference type="ARBA" id="ARBA00023172"/>
    </source>
</evidence>
<reference evidence="6" key="1">
    <citation type="submission" date="2020-08" db="EMBL/GenBank/DDBJ databases">
        <title>Sulfitobacter aestuariivivens sp. nov., isolated from a tidal flat.</title>
        <authorList>
            <person name="Park S."/>
            <person name="Yoon J.-H."/>
        </authorList>
    </citation>
    <scope>NUCLEOTIDE SEQUENCE</scope>
    <source>
        <strain evidence="6">TSTF-M16</strain>
    </source>
</reference>
<keyword evidence="3" id="KW-0238">DNA-binding</keyword>
<dbReference type="Gene3D" id="1.10.150.130">
    <property type="match status" value="1"/>
</dbReference>
<dbReference type="GO" id="GO:0015074">
    <property type="term" value="P:DNA integration"/>
    <property type="evidence" value="ECO:0007669"/>
    <property type="project" value="UniProtKB-KW"/>
</dbReference>
<dbReference type="SUPFAM" id="SSF56349">
    <property type="entry name" value="DNA breaking-rejoining enzymes"/>
    <property type="match status" value="1"/>
</dbReference>
<feature type="domain" description="Tyr recombinase" evidence="5">
    <location>
        <begin position="206"/>
        <end position="385"/>
    </location>
</feature>
<dbReference type="InterPro" id="IPR038488">
    <property type="entry name" value="Integrase_DNA-bd_sf"/>
</dbReference>
<dbReference type="InterPro" id="IPR013762">
    <property type="entry name" value="Integrase-like_cat_sf"/>
</dbReference>
<dbReference type="Pfam" id="PF13356">
    <property type="entry name" value="Arm-DNA-bind_3"/>
    <property type="match status" value="1"/>
</dbReference>
<dbReference type="RefSeq" id="WP_191074711.1">
    <property type="nucleotide sequence ID" value="NZ_JACTAG010000001.1"/>
</dbReference>
<keyword evidence="2" id="KW-0229">DNA integration</keyword>
<evidence type="ECO:0000259" key="5">
    <source>
        <dbReference type="PROSITE" id="PS51898"/>
    </source>
</evidence>
<dbReference type="Pfam" id="PF22022">
    <property type="entry name" value="Phage_int_M"/>
    <property type="match status" value="1"/>
</dbReference>
<evidence type="ECO:0000256" key="3">
    <source>
        <dbReference type="ARBA" id="ARBA00023125"/>
    </source>
</evidence>
<dbReference type="EMBL" id="JACTAG010000001">
    <property type="protein sequence ID" value="MBD3663776.1"/>
    <property type="molecule type" value="Genomic_DNA"/>
</dbReference>
<dbReference type="PROSITE" id="PS51898">
    <property type="entry name" value="TYR_RECOMBINASE"/>
    <property type="match status" value="1"/>
</dbReference>
<dbReference type="AlphaFoldDB" id="A0A927HED5"/>
<dbReference type="CDD" id="cd00801">
    <property type="entry name" value="INT_P4_C"/>
    <property type="match status" value="1"/>
</dbReference>
<comment type="caution">
    <text evidence="6">The sequence shown here is derived from an EMBL/GenBank/DDBJ whole genome shotgun (WGS) entry which is preliminary data.</text>
</comment>
<dbReference type="GO" id="GO:0006310">
    <property type="term" value="P:DNA recombination"/>
    <property type="evidence" value="ECO:0007669"/>
    <property type="project" value="UniProtKB-KW"/>
</dbReference>
<evidence type="ECO:0000313" key="7">
    <source>
        <dbReference type="Proteomes" id="UP000635142"/>
    </source>
</evidence>
<dbReference type="Gene3D" id="3.30.160.390">
    <property type="entry name" value="Integrase, DNA-binding domain"/>
    <property type="match status" value="1"/>
</dbReference>
<dbReference type="InterPro" id="IPR010998">
    <property type="entry name" value="Integrase_recombinase_N"/>
</dbReference>
<protein>
    <submittedName>
        <fullName evidence="6">Tyrosine-type recombinase/integrase</fullName>
    </submittedName>
</protein>
<dbReference type="InterPro" id="IPR053876">
    <property type="entry name" value="Phage_int_M"/>
</dbReference>
<dbReference type="GO" id="GO:0003677">
    <property type="term" value="F:DNA binding"/>
    <property type="evidence" value="ECO:0007669"/>
    <property type="project" value="UniProtKB-KW"/>
</dbReference>
<dbReference type="Gene3D" id="1.10.443.10">
    <property type="entry name" value="Intergrase catalytic core"/>
    <property type="match status" value="1"/>
</dbReference>
<dbReference type="InterPro" id="IPR002104">
    <property type="entry name" value="Integrase_catalytic"/>
</dbReference>
<gene>
    <name evidence="6" type="ORF">H9Q16_07580</name>
</gene>
<sequence>MPLTDTQIRALSPSEKRVRCSDGGGLFVEIMPSGKKVFRLAYRLNGGQRTKLIGDYPRTSLADARLKASAFKLDLRSDDPEVVALATRKRGSEMPIQTEEVRWEDVANGYLLLRQQSSPAARTLAKLNRQIAVTIDALGDRPVTSITAEDILGVVNPIAASGRVETAHEIRTRFSQVFRYAGARGLVTHDPAAFTIDAMVPRRRGEFSGITDPKEVGKLLVAIDVYRENNPIVGAALLLSAYLFPRNTELRGMRWSEIDWGAARWEVPGDRMKMGRDHIVPLPSQAIDLLRLIKKYDFGSEFVLPSPRDPKRMVSEMTFNGALRRMGYHSDRHVHHGFRTTASTNLNEMGWNYDWIERQLAHVPANKVRSSYNKAQYLNGRAEMMQAYADWLDVCLEKSVADR</sequence>
<dbReference type="InterPro" id="IPR050808">
    <property type="entry name" value="Phage_Integrase"/>
</dbReference>
<proteinExistence type="inferred from homology"/>
<comment type="similarity">
    <text evidence="1">Belongs to the 'phage' integrase family.</text>
</comment>
<dbReference type="InterPro" id="IPR011010">
    <property type="entry name" value="DNA_brk_join_enz"/>
</dbReference>
<dbReference type="PANTHER" id="PTHR30629">
    <property type="entry name" value="PROPHAGE INTEGRASE"/>
    <property type="match status" value="1"/>
</dbReference>
<evidence type="ECO:0000256" key="2">
    <source>
        <dbReference type="ARBA" id="ARBA00022908"/>
    </source>
</evidence>
<dbReference type="PANTHER" id="PTHR30629:SF2">
    <property type="entry name" value="PROPHAGE INTEGRASE INTS-RELATED"/>
    <property type="match status" value="1"/>
</dbReference>
<dbReference type="Proteomes" id="UP000635142">
    <property type="component" value="Unassembled WGS sequence"/>
</dbReference>